<dbReference type="Pfam" id="PF00364">
    <property type="entry name" value="Biotin_lipoyl"/>
    <property type="match status" value="1"/>
</dbReference>
<evidence type="ECO:0000259" key="2">
    <source>
        <dbReference type="PROSITE" id="PS50968"/>
    </source>
</evidence>
<gene>
    <name evidence="3" type="ORF">FRZ03_21775</name>
</gene>
<keyword evidence="4" id="KW-1185">Reference proteome</keyword>
<keyword evidence="1" id="KW-0092">Biotin</keyword>
<dbReference type="CDD" id="cd06850">
    <property type="entry name" value="biotinyl_domain"/>
    <property type="match status" value="1"/>
</dbReference>
<dbReference type="AlphaFoldDB" id="A0A5C6JJQ9"/>
<dbReference type="PROSITE" id="PS00188">
    <property type="entry name" value="BIOTIN"/>
    <property type="match status" value="1"/>
</dbReference>
<evidence type="ECO:0000256" key="1">
    <source>
        <dbReference type="ARBA" id="ARBA00023267"/>
    </source>
</evidence>
<feature type="domain" description="Lipoyl-binding" evidence="2">
    <location>
        <begin position="57"/>
        <end position="134"/>
    </location>
</feature>
<dbReference type="Gene3D" id="2.40.50.100">
    <property type="match status" value="1"/>
</dbReference>
<reference evidence="3" key="1">
    <citation type="journal article" date="2019" name="Microbiol. Resour. Announc.">
        <title>Draft Genomic Sequences of Streptomyces misionensis and Streptomyces albidoflavus, bacteria applied for phytopathogen biocontrol.</title>
        <authorList>
            <person name="Pylro V."/>
            <person name="Dias A."/>
            <person name="Andreote F."/>
            <person name="Varani A."/>
            <person name="Andreote C."/>
            <person name="Bernardo E."/>
            <person name="Martins T."/>
        </authorList>
    </citation>
    <scope>NUCLEOTIDE SEQUENCE [LARGE SCALE GENOMIC DNA]</scope>
    <source>
        <strain evidence="3">66</strain>
    </source>
</reference>
<dbReference type="InterPro" id="IPR050709">
    <property type="entry name" value="Biotin_Carboxyl_Carrier/Decarb"/>
</dbReference>
<name>A0A5C6JJQ9_9ACTN</name>
<feature type="non-terminal residue" evidence="3">
    <location>
        <position position="1"/>
    </location>
</feature>
<dbReference type="PANTHER" id="PTHR45266:SF3">
    <property type="entry name" value="OXALOACETATE DECARBOXYLASE ALPHA CHAIN"/>
    <property type="match status" value="1"/>
</dbReference>
<comment type="caution">
    <text evidence="3">The sequence shown here is derived from an EMBL/GenBank/DDBJ whole genome shotgun (WGS) entry which is preliminary data.</text>
</comment>
<dbReference type="SUPFAM" id="SSF51230">
    <property type="entry name" value="Single hybrid motif"/>
    <property type="match status" value="1"/>
</dbReference>
<protein>
    <submittedName>
        <fullName evidence="3">Acetyl-CoA carboxylase biotin carboxyl carrier protein subunit</fullName>
    </submittedName>
</protein>
<dbReference type="PROSITE" id="PS50968">
    <property type="entry name" value="BIOTINYL_LIPOYL"/>
    <property type="match status" value="1"/>
</dbReference>
<dbReference type="Proteomes" id="UP000320481">
    <property type="component" value="Unassembled WGS sequence"/>
</dbReference>
<dbReference type="EMBL" id="VOGW01000124">
    <property type="protein sequence ID" value="TWV40855.1"/>
    <property type="molecule type" value="Genomic_DNA"/>
</dbReference>
<dbReference type="InterPro" id="IPR011053">
    <property type="entry name" value="Single_hybrid_motif"/>
</dbReference>
<evidence type="ECO:0000313" key="3">
    <source>
        <dbReference type="EMBL" id="TWV40855.1"/>
    </source>
</evidence>
<dbReference type="PANTHER" id="PTHR45266">
    <property type="entry name" value="OXALOACETATE DECARBOXYLASE ALPHA CHAIN"/>
    <property type="match status" value="1"/>
</dbReference>
<sequence>HTRQGLTAEGVRVVRADAGTVVLDVAGVRRTFEVARYGDEVYVGGTRLTALPRFSDPAAQLAPGSLLAPMPGTVVRVAEGLAEGARVQAGQPLIWLEAMKMQHQISAPAAGVLTALHARPGQQVEPGLLLAVVRPA</sequence>
<dbReference type="FunFam" id="2.40.50.100:FF:000003">
    <property type="entry name" value="Acetyl-CoA carboxylase biotin carboxyl carrier protein"/>
    <property type="match status" value="1"/>
</dbReference>
<dbReference type="InterPro" id="IPR001882">
    <property type="entry name" value="Biotin_BS"/>
</dbReference>
<dbReference type="InterPro" id="IPR000089">
    <property type="entry name" value="Biotin_lipoyl"/>
</dbReference>
<accession>A0A5C6JJQ9</accession>
<evidence type="ECO:0000313" key="4">
    <source>
        <dbReference type="Proteomes" id="UP000320481"/>
    </source>
</evidence>
<organism evidence="3 4">
    <name type="scientific">Streptomyces misionensis</name>
    <dbReference type="NCBI Taxonomy" id="67331"/>
    <lineage>
        <taxon>Bacteria</taxon>
        <taxon>Bacillati</taxon>
        <taxon>Actinomycetota</taxon>
        <taxon>Actinomycetes</taxon>
        <taxon>Kitasatosporales</taxon>
        <taxon>Streptomycetaceae</taxon>
        <taxon>Streptomyces</taxon>
    </lineage>
</organism>
<proteinExistence type="predicted"/>
<dbReference type="RefSeq" id="WP_146466844.1">
    <property type="nucleotide sequence ID" value="NZ_VOGW01000124.1"/>
</dbReference>